<name>A0A4V6NF08_9SPHI</name>
<dbReference type="Pfam" id="PF07980">
    <property type="entry name" value="SusD_RagB"/>
    <property type="match status" value="1"/>
</dbReference>
<evidence type="ECO:0000256" key="2">
    <source>
        <dbReference type="ARBA" id="ARBA00006275"/>
    </source>
</evidence>
<dbReference type="InterPro" id="IPR011990">
    <property type="entry name" value="TPR-like_helical_dom_sf"/>
</dbReference>
<evidence type="ECO:0000259" key="6">
    <source>
        <dbReference type="Pfam" id="PF07980"/>
    </source>
</evidence>
<evidence type="ECO:0000259" key="7">
    <source>
        <dbReference type="Pfam" id="PF14322"/>
    </source>
</evidence>
<evidence type="ECO:0000256" key="3">
    <source>
        <dbReference type="ARBA" id="ARBA00022729"/>
    </source>
</evidence>
<dbReference type="Pfam" id="PF14322">
    <property type="entry name" value="SusD-like_3"/>
    <property type="match status" value="1"/>
</dbReference>
<evidence type="ECO:0000256" key="5">
    <source>
        <dbReference type="ARBA" id="ARBA00023237"/>
    </source>
</evidence>
<dbReference type="InterPro" id="IPR012944">
    <property type="entry name" value="SusD_RagB_dom"/>
</dbReference>
<keyword evidence="9" id="KW-1185">Reference proteome</keyword>
<dbReference type="PROSITE" id="PS51257">
    <property type="entry name" value="PROKAR_LIPOPROTEIN"/>
    <property type="match status" value="1"/>
</dbReference>
<dbReference type="Proteomes" id="UP000294616">
    <property type="component" value="Unassembled WGS sequence"/>
</dbReference>
<evidence type="ECO:0000313" key="9">
    <source>
        <dbReference type="Proteomes" id="UP000294616"/>
    </source>
</evidence>
<feature type="domain" description="RagB/SusD" evidence="6">
    <location>
        <begin position="270"/>
        <end position="512"/>
    </location>
</feature>
<evidence type="ECO:0000313" key="8">
    <source>
        <dbReference type="EMBL" id="TCK80591.1"/>
    </source>
</evidence>
<dbReference type="Gene3D" id="1.25.40.10">
    <property type="entry name" value="Tetratricopeptide repeat domain"/>
    <property type="match status" value="1"/>
</dbReference>
<feature type="domain" description="SusD-like N-terminal" evidence="7">
    <location>
        <begin position="91"/>
        <end position="222"/>
    </location>
</feature>
<keyword evidence="3" id="KW-0732">Signal</keyword>
<reference evidence="8 9" key="1">
    <citation type="submission" date="2019-03" db="EMBL/GenBank/DDBJ databases">
        <title>Genomic Encyclopedia of Archaeal and Bacterial Type Strains, Phase II (KMG-II): from individual species to whole genera.</title>
        <authorList>
            <person name="Goeker M."/>
        </authorList>
    </citation>
    <scope>NUCLEOTIDE SEQUENCE [LARGE SCALE GENOMIC DNA]</scope>
    <source>
        <strain evidence="8 9">DSM 22554</strain>
    </source>
</reference>
<proteinExistence type="inferred from homology"/>
<dbReference type="AlphaFoldDB" id="A0A4V6NF08"/>
<dbReference type="InterPro" id="IPR033985">
    <property type="entry name" value="SusD-like_N"/>
</dbReference>
<accession>A0A4V6NF08</accession>
<keyword evidence="5" id="KW-0998">Cell outer membrane</keyword>
<comment type="subcellular location">
    <subcellularLocation>
        <location evidence="1">Cell outer membrane</location>
    </subcellularLocation>
</comment>
<dbReference type="Gene3D" id="1.25.40.390">
    <property type="match status" value="1"/>
</dbReference>
<gene>
    <name evidence="8" type="ORF">C8N28_2333</name>
</gene>
<evidence type="ECO:0000256" key="1">
    <source>
        <dbReference type="ARBA" id="ARBA00004442"/>
    </source>
</evidence>
<protein>
    <submittedName>
        <fullName evidence="8">Putative outer membrane starch-binding protein</fullName>
    </submittedName>
</protein>
<dbReference type="OrthoDB" id="9783641at2"/>
<dbReference type="SUPFAM" id="SSF48452">
    <property type="entry name" value="TPR-like"/>
    <property type="match status" value="1"/>
</dbReference>
<dbReference type="Gene3D" id="1.10.3780.10">
    <property type="entry name" value="SusD-like"/>
    <property type="match status" value="1"/>
</dbReference>
<dbReference type="RefSeq" id="WP_132225079.1">
    <property type="nucleotide sequence ID" value="NZ_SMGO01000003.1"/>
</dbReference>
<comment type="caution">
    <text evidence="8">The sequence shown here is derived from an EMBL/GenBank/DDBJ whole genome shotgun (WGS) entry which is preliminary data.</text>
</comment>
<dbReference type="CDD" id="cd08977">
    <property type="entry name" value="SusD"/>
    <property type="match status" value="1"/>
</dbReference>
<organism evidence="8 9">
    <name type="scientific">Albibacterium bauzanense</name>
    <dbReference type="NCBI Taxonomy" id="653929"/>
    <lineage>
        <taxon>Bacteria</taxon>
        <taxon>Pseudomonadati</taxon>
        <taxon>Bacteroidota</taxon>
        <taxon>Sphingobacteriia</taxon>
        <taxon>Sphingobacteriales</taxon>
        <taxon>Sphingobacteriaceae</taxon>
        <taxon>Albibacterium</taxon>
    </lineage>
</organism>
<keyword evidence="4" id="KW-0472">Membrane</keyword>
<sequence>MKNIFIKGLSTFMVPLLMLTSCTKLDEDVYSVYTDKNFPSTPEQYAVLTGPIYVAAQKFFDNNYFDLQSTGTDEVLIPARGGDWFDGGKWKVMHYHEWTASHELMKNSWNWGFGAIATCNRILKSLESAPESPEKERTFAEIKIMRAWYYYSMLDAFGNIPIVTTFDDKAEAPSQSSRAEVFEFVVGEIEANVDLLSEDVNATTYGRPTKWMAHTLLAKIYLNAEVYAGKTYWNKVVEHSDAVIGSNAYTLSSSANYFDMFSPTNGPANKEIIWAIPFDAQKATGNWLFKKMLHSAHRYTFGLQAGGWNGWCTQPAFLDSYDDDDIRKKQWLYGQQYNEDGTPLVFNGVNIVLDPYYFPAYDVGGADNLGKLAGARNIKYAPDKNALGNNANNDVVIYRYSDIYMMRAEAILRGATNGTMAEAISNVNLIRGRAFNDDPSKLYTTLTLKDIYDERGREFSLEMTRRTDMIRFGTFADPQLFKGKTDFITEKLFPIPSTARASNPNLDQNPGYN</sequence>
<dbReference type="EMBL" id="SMGO01000003">
    <property type="protein sequence ID" value="TCK80591.1"/>
    <property type="molecule type" value="Genomic_DNA"/>
</dbReference>
<comment type="similarity">
    <text evidence="2">Belongs to the SusD family.</text>
</comment>
<dbReference type="GO" id="GO:0009279">
    <property type="term" value="C:cell outer membrane"/>
    <property type="evidence" value="ECO:0007669"/>
    <property type="project" value="UniProtKB-SubCell"/>
</dbReference>
<evidence type="ECO:0000256" key="4">
    <source>
        <dbReference type="ARBA" id="ARBA00023136"/>
    </source>
</evidence>